<comment type="caution">
    <text evidence="1">The sequence shown here is derived from an EMBL/GenBank/DDBJ whole genome shotgun (WGS) entry which is preliminary data.</text>
</comment>
<evidence type="ECO:0000313" key="2">
    <source>
        <dbReference type="Proteomes" id="UP000056732"/>
    </source>
</evidence>
<sequence>MTRYEEVVAALKDMRTMTAHITNLGKIQTKTEDEQLATLLGAVVNMLRQVHGNAVASKQKVKGLTTPGSLYDLANAEIKQLIHYCSALIPPKKPEWQVLAERHGWTPPQS</sequence>
<gene>
    <name evidence="1" type="ORF">WK53_28590</name>
</gene>
<accession>A0AAW3NJB0</accession>
<name>A0AAW3NJB0_9BURK</name>
<dbReference type="EMBL" id="LPDO01000040">
    <property type="protein sequence ID" value="KVT58009.1"/>
    <property type="molecule type" value="Genomic_DNA"/>
</dbReference>
<evidence type="ECO:0000313" key="1">
    <source>
        <dbReference type="EMBL" id="KVT58009.1"/>
    </source>
</evidence>
<dbReference type="RefSeq" id="WP_060089992.1">
    <property type="nucleotide sequence ID" value="NZ_LOVL01000034.1"/>
</dbReference>
<proteinExistence type="predicted"/>
<organism evidence="1 2">
    <name type="scientific">Burkholderia ubonensis</name>
    <dbReference type="NCBI Taxonomy" id="101571"/>
    <lineage>
        <taxon>Bacteria</taxon>
        <taxon>Pseudomonadati</taxon>
        <taxon>Pseudomonadota</taxon>
        <taxon>Betaproteobacteria</taxon>
        <taxon>Burkholderiales</taxon>
        <taxon>Burkholderiaceae</taxon>
        <taxon>Burkholderia</taxon>
        <taxon>Burkholderia cepacia complex</taxon>
    </lineage>
</organism>
<dbReference type="Proteomes" id="UP000056732">
    <property type="component" value="Unassembled WGS sequence"/>
</dbReference>
<dbReference type="AlphaFoldDB" id="A0AAW3NJB0"/>
<reference evidence="1 2" key="1">
    <citation type="submission" date="2015-11" db="EMBL/GenBank/DDBJ databases">
        <title>Expanding the genomic diversity of Burkholderia species for the development of highly accurate diagnostics.</title>
        <authorList>
            <person name="Sahl J."/>
            <person name="Keim P."/>
            <person name="Wagner D."/>
        </authorList>
    </citation>
    <scope>NUCLEOTIDE SEQUENCE [LARGE SCALE GENOMIC DNA]</scope>
    <source>
        <strain evidence="1 2">MSMB1137WGS</strain>
    </source>
</reference>
<protein>
    <submittedName>
        <fullName evidence="1">Uncharacterized protein</fullName>
    </submittedName>
</protein>